<name>A0A402DN94_9CELL</name>
<evidence type="ECO:0000313" key="3">
    <source>
        <dbReference type="EMBL" id="GCE75595.1"/>
    </source>
</evidence>
<dbReference type="PROSITE" id="PS51257">
    <property type="entry name" value="PROKAR_LIPOPROTEIN"/>
    <property type="match status" value="1"/>
</dbReference>
<evidence type="ECO:0000313" key="4">
    <source>
        <dbReference type="Proteomes" id="UP000289954"/>
    </source>
</evidence>
<feature type="region of interest" description="Disordered" evidence="1">
    <location>
        <begin position="25"/>
        <end position="68"/>
    </location>
</feature>
<feature type="signal peptide" evidence="2">
    <location>
        <begin position="1"/>
        <end position="21"/>
    </location>
</feature>
<proteinExistence type="predicted"/>
<evidence type="ECO:0008006" key="5">
    <source>
        <dbReference type="Google" id="ProtNLM"/>
    </source>
</evidence>
<sequence>MTGLRAGWGGVVALAVVVSLAACSGSGSTSDDATGGSGEPAGGTVQDVREPTAPPSDLTPDASAEGDEVSVGGVATIRVPAGAAAEGATDGDEVTFRMPGADAQGLPVVQVAVERAATSGVYEQTWVTENDKKLNESISDFVRAPVEWPGSDQSVVITWTEEVALQDGSTTSIEGLDLLVTGADGNLVRASAYAPAGALDGSSALAVVRSLTLG</sequence>
<reference evidence="3 4" key="1">
    <citation type="submission" date="2019-01" db="EMBL/GenBank/DDBJ databases">
        <title>Draft genome sequence of Cellulomonas takizawaensis strain TKZ-21.</title>
        <authorList>
            <person name="Yamamura H."/>
            <person name="Hayashi T."/>
            <person name="Hamada M."/>
            <person name="Serisawa Y."/>
            <person name="Matsuyama K."/>
            <person name="Nakagawa Y."/>
            <person name="Otoguro M."/>
            <person name="Yanagida F."/>
            <person name="Hayakawa M."/>
        </authorList>
    </citation>
    <scope>NUCLEOTIDE SEQUENCE [LARGE SCALE GENOMIC DNA]</scope>
    <source>
        <strain evidence="3 4">NBRC12680</strain>
    </source>
</reference>
<dbReference type="EMBL" id="BIMR01000036">
    <property type="protein sequence ID" value="GCE75595.1"/>
    <property type="molecule type" value="Genomic_DNA"/>
</dbReference>
<dbReference type="AlphaFoldDB" id="A0A402DN94"/>
<organism evidence="3 4">
    <name type="scientific">Cellulomonas biazotea</name>
    <dbReference type="NCBI Taxonomy" id="1709"/>
    <lineage>
        <taxon>Bacteria</taxon>
        <taxon>Bacillati</taxon>
        <taxon>Actinomycetota</taxon>
        <taxon>Actinomycetes</taxon>
        <taxon>Micrococcales</taxon>
        <taxon>Cellulomonadaceae</taxon>
        <taxon>Cellulomonas</taxon>
    </lineage>
</organism>
<dbReference type="Proteomes" id="UP000289954">
    <property type="component" value="Unassembled WGS sequence"/>
</dbReference>
<protein>
    <recommendedName>
        <fullName evidence="5">Lipoprotein</fullName>
    </recommendedName>
</protein>
<comment type="caution">
    <text evidence="3">The sequence shown here is derived from an EMBL/GenBank/DDBJ whole genome shotgun (WGS) entry which is preliminary data.</text>
</comment>
<keyword evidence="4" id="KW-1185">Reference proteome</keyword>
<gene>
    <name evidence="3" type="ORF">CBZ_06510</name>
</gene>
<evidence type="ECO:0000256" key="1">
    <source>
        <dbReference type="SAM" id="MobiDB-lite"/>
    </source>
</evidence>
<accession>A0A402DN94</accession>
<feature type="compositionally biased region" description="Low complexity" evidence="1">
    <location>
        <begin position="25"/>
        <end position="34"/>
    </location>
</feature>
<evidence type="ECO:0000256" key="2">
    <source>
        <dbReference type="SAM" id="SignalP"/>
    </source>
</evidence>
<dbReference type="RefSeq" id="WP_165446628.1">
    <property type="nucleotide sequence ID" value="NZ_BIMR01000036.1"/>
</dbReference>
<keyword evidence="2" id="KW-0732">Signal</keyword>
<feature type="chain" id="PRO_5019383993" description="Lipoprotein" evidence="2">
    <location>
        <begin position="22"/>
        <end position="214"/>
    </location>
</feature>